<keyword evidence="2" id="KW-1185">Reference proteome</keyword>
<reference evidence="1" key="1">
    <citation type="submission" date="2020-05" db="EMBL/GenBank/DDBJ databases">
        <title>Large-scale comparative analyses of tick genomes elucidate their genetic diversity and vector capacities.</title>
        <authorList>
            <person name="Jia N."/>
            <person name="Wang J."/>
            <person name="Shi W."/>
            <person name="Du L."/>
            <person name="Sun Y."/>
            <person name="Zhan W."/>
            <person name="Jiang J."/>
            <person name="Wang Q."/>
            <person name="Zhang B."/>
            <person name="Ji P."/>
            <person name="Sakyi L.B."/>
            <person name="Cui X."/>
            <person name="Yuan T."/>
            <person name="Jiang B."/>
            <person name="Yang W."/>
            <person name="Lam T.T.-Y."/>
            <person name="Chang Q."/>
            <person name="Ding S."/>
            <person name="Wang X."/>
            <person name="Zhu J."/>
            <person name="Ruan X."/>
            <person name="Zhao L."/>
            <person name="Wei J."/>
            <person name="Que T."/>
            <person name="Du C."/>
            <person name="Cheng J."/>
            <person name="Dai P."/>
            <person name="Han X."/>
            <person name="Huang E."/>
            <person name="Gao Y."/>
            <person name="Liu J."/>
            <person name="Shao H."/>
            <person name="Ye R."/>
            <person name="Li L."/>
            <person name="Wei W."/>
            <person name="Wang X."/>
            <person name="Wang C."/>
            <person name="Yang T."/>
            <person name="Huo Q."/>
            <person name="Li W."/>
            <person name="Guo W."/>
            <person name="Chen H."/>
            <person name="Zhou L."/>
            <person name="Ni X."/>
            <person name="Tian J."/>
            <person name="Zhou Y."/>
            <person name="Sheng Y."/>
            <person name="Liu T."/>
            <person name="Pan Y."/>
            <person name="Xia L."/>
            <person name="Li J."/>
            <person name="Zhao F."/>
            <person name="Cao W."/>
        </authorList>
    </citation>
    <scope>NUCLEOTIDE SEQUENCE</scope>
    <source>
        <strain evidence="1">Dsil-2018</strain>
    </source>
</reference>
<proteinExistence type="predicted"/>
<organism evidence="1 2">
    <name type="scientific">Dermacentor silvarum</name>
    <name type="common">Tick</name>
    <dbReference type="NCBI Taxonomy" id="543639"/>
    <lineage>
        <taxon>Eukaryota</taxon>
        <taxon>Metazoa</taxon>
        <taxon>Ecdysozoa</taxon>
        <taxon>Arthropoda</taxon>
        <taxon>Chelicerata</taxon>
        <taxon>Arachnida</taxon>
        <taxon>Acari</taxon>
        <taxon>Parasitiformes</taxon>
        <taxon>Ixodida</taxon>
        <taxon>Ixodoidea</taxon>
        <taxon>Ixodidae</taxon>
        <taxon>Rhipicephalinae</taxon>
        <taxon>Dermacentor</taxon>
    </lineage>
</organism>
<name>A0ACB8DKV2_DERSI</name>
<accession>A0ACB8DKV2</accession>
<sequence>MADDSDRRSNGAEGRYHWQLASSSRNLIGTLDTAHHGATVVDCIFARQAARNMAASSSSGNGGVAATAPSPSEIETLEGRIVAIRRKLRIVYRQIVFLSHEIRDLKRLYKRAEHNDNCAFRHNIRMRMSIASGIKTMYCYYARTRLDELVRFTSQKNALESQRQL</sequence>
<comment type="caution">
    <text evidence="1">The sequence shown here is derived from an EMBL/GenBank/DDBJ whole genome shotgun (WGS) entry which is preliminary data.</text>
</comment>
<dbReference type="EMBL" id="CM023480">
    <property type="protein sequence ID" value="KAH7971291.1"/>
    <property type="molecule type" value="Genomic_DNA"/>
</dbReference>
<evidence type="ECO:0000313" key="2">
    <source>
        <dbReference type="Proteomes" id="UP000821865"/>
    </source>
</evidence>
<evidence type="ECO:0000313" key="1">
    <source>
        <dbReference type="EMBL" id="KAH7971291.1"/>
    </source>
</evidence>
<gene>
    <name evidence="1" type="ORF">HPB49_021115</name>
</gene>
<dbReference type="Proteomes" id="UP000821865">
    <property type="component" value="Chromosome 11"/>
</dbReference>
<protein>
    <submittedName>
        <fullName evidence="1">Uncharacterized protein</fullName>
    </submittedName>
</protein>